<dbReference type="EMBL" id="LGHJ01000012">
    <property type="protein sequence ID" value="KPL76398.1"/>
    <property type="molecule type" value="Genomic_DNA"/>
</dbReference>
<keyword evidence="2" id="KW-1185">Reference proteome</keyword>
<dbReference type="Gene3D" id="3.40.50.300">
    <property type="entry name" value="P-loop containing nucleotide triphosphate hydrolases"/>
    <property type="match status" value="1"/>
</dbReference>
<protein>
    <submittedName>
        <fullName evidence="1">Uncharacterized protein</fullName>
    </submittedName>
</protein>
<dbReference type="RefSeq" id="WP_061919498.1">
    <property type="nucleotide sequence ID" value="NZ_DF967971.1"/>
</dbReference>
<sequence>MISLPIVDIPVNQKEAIEVDLPQWSSPKGNPSSSKPIPEYGLRNYLNSLLPLPLRTGFLGVDSDENPLLFDLMDPRPGSILIISDPEAGKMRLVKTLMYSLILTNPVYEIQFSLISARTSLWKFEYDRYKNYFSHFTNNYDHPAGKAILDEADRVESRQHGRNEGECRLIILDGFDTLPYMDFDVRLNFEWLLEEGPFYEIWPIVIMDSRTAAEQKKWVEKFKTRIIGKMKDHRLASTLSNLSGLNSNTLINGKEFVVQIGQREHHFYLPDSI</sequence>
<organism evidence="1 2">
    <name type="scientific">Bellilinea caldifistulae</name>
    <dbReference type="NCBI Taxonomy" id="360411"/>
    <lineage>
        <taxon>Bacteria</taxon>
        <taxon>Bacillati</taxon>
        <taxon>Chloroflexota</taxon>
        <taxon>Anaerolineae</taxon>
        <taxon>Anaerolineales</taxon>
        <taxon>Anaerolineaceae</taxon>
        <taxon>Bellilinea</taxon>
    </lineage>
</organism>
<accession>A0A0P6XMG7</accession>
<dbReference type="STRING" id="360411.AC812_07035"/>
<comment type="caution">
    <text evidence="1">The sequence shown here is derived from an EMBL/GenBank/DDBJ whole genome shotgun (WGS) entry which is preliminary data.</text>
</comment>
<name>A0A0P6XMG7_9CHLR</name>
<dbReference type="InterPro" id="IPR027417">
    <property type="entry name" value="P-loop_NTPase"/>
</dbReference>
<evidence type="ECO:0000313" key="1">
    <source>
        <dbReference type="EMBL" id="KPL76398.1"/>
    </source>
</evidence>
<dbReference type="OrthoDB" id="165371at2"/>
<dbReference type="AlphaFoldDB" id="A0A0P6XMG7"/>
<proteinExistence type="predicted"/>
<gene>
    <name evidence="1" type="ORF">AC812_07035</name>
</gene>
<reference evidence="1 2" key="1">
    <citation type="submission" date="2015-07" db="EMBL/GenBank/DDBJ databases">
        <title>Draft genome of Bellilinea caldifistulae DSM 17877.</title>
        <authorList>
            <person name="Hemp J."/>
            <person name="Ward L.M."/>
            <person name="Pace L.A."/>
            <person name="Fischer W.W."/>
        </authorList>
    </citation>
    <scope>NUCLEOTIDE SEQUENCE [LARGE SCALE GENOMIC DNA]</scope>
    <source>
        <strain evidence="1 2">GOMI-1</strain>
    </source>
</reference>
<evidence type="ECO:0000313" key="2">
    <source>
        <dbReference type="Proteomes" id="UP000050514"/>
    </source>
</evidence>
<dbReference type="Proteomes" id="UP000050514">
    <property type="component" value="Unassembled WGS sequence"/>
</dbReference>